<feature type="compositionally biased region" description="Polar residues" evidence="1">
    <location>
        <begin position="79"/>
        <end position="94"/>
    </location>
</feature>
<dbReference type="Proteomes" id="UP001597307">
    <property type="component" value="Unassembled WGS sequence"/>
</dbReference>
<evidence type="ECO:0000256" key="1">
    <source>
        <dbReference type="SAM" id="MobiDB-lite"/>
    </source>
</evidence>
<gene>
    <name evidence="3" type="ORF">ACFSFX_09695</name>
</gene>
<feature type="region of interest" description="Disordered" evidence="1">
    <location>
        <begin position="79"/>
        <end position="100"/>
    </location>
</feature>
<keyword evidence="2" id="KW-0812">Transmembrane</keyword>
<sequence>MHTTGARPLVGGGIALGTMLFVLPISMFEVFTGTAESATIATFVLGIALLTCGVCLIVTGLLARSRDLRSQRTYESINYDTPSYTTRQGNTGARNGTGAFNVPQLSGGGCAGDIGGS</sequence>
<name>A0ABW4Q842_9MICC</name>
<protein>
    <submittedName>
        <fullName evidence="3">Uncharacterized protein</fullName>
    </submittedName>
</protein>
<keyword evidence="2" id="KW-0472">Membrane</keyword>
<feature type="transmembrane region" description="Helical" evidence="2">
    <location>
        <begin position="40"/>
        <end position="63"/>
    </location>
</feature>
<accession>A0ABW4Q842</accession>
<dbReference type="RefSeq" id="WP_343878483.1">
    <property type="nucleotide sequence ID" value="NZ_BAAAIJ010000019.1"/>
</dbReference>
<keyword evidence="4" id="KW-1185">Reference proteome</keyword>
<evidence type="ECO:0000256" key="2">
    <source>
        <dbReference type="SAM" id="Phobius"/>
    </source>
</evidence>
<evidence type="ECO:0000313" key="4">
    <source>
        <dbReference type="Proteomes" id="UP001597307"/>
    </source>
</evidence>
<evidence type="ECO:0000313" key="3">
    <source>
        <dbReference type="EMBL" id="MFD1846870.1"/>
    </source>
</evidence>
<comment type="caution">
    <text evidence="3">The sequence shown here is derived from an EMBL/GenBank/DDBJ whole genome shotgun (WGS) entry which is preliminary data.</text>
</comment>
<organism evidence="3 4">
    <name type="scientific">Arthrobacter flavus</name>
    <dbReference type="NCBI Taxonomy" id="95172"/>
    <lineage>
        <taxon>Bacteria</taxon>
        <taxon>Bacillati</taxon>
        <taxon>Actinomycetota</taxon>
        <taxon>Actinomycetes</taxon>
        <taxon>Micrococcales</taxon>
        <taxon>Micrococcaceae</taxon>
        <taxon>Arthrobacter</taxon>
    </lineage>
</organism>
<feature type="transmembrane region" description="Helical" evidence="2">
    <location>
        <begin position="9"/>
        <end position="28"/>
    </location>
</feature>
<proteinExistence type="predicted"/>
<reference evidence="4" key="1">
    <citation type="journal article" date="2019" name="Int. J. Syst. Evol. Microbiol.">
        <title>The Global Catalogue of Microorganisms (GCM) 10K type strain sequencing project: providing services to taxonomists for standard genome sequencing and annotation.</title>
        <authorList>
            <consortium name="The Broad Institute Genomics Platform"/>
            <consortium name="The Broad Institute Genome Sequencing Center for Infectious Disease"/>
            <person name="Wu L."/>
            <person name="Ma J."/>
        </authorList>
    </citation>
    <scope>NUCLEOTIDE SEQUENCE [LARGE SCALE GENOMIC DNA]</scope>
    <source>
        <strain evidence="4">JCM 11496</strain>
    </source>
</reference>
<dbReference type="EMBL" id="JBHUGA010000032">
    <property type="protein sequence ID" value="MFD1846870.1"/>
    <property type="molecule type" value="Genomic_DNA"/>
</dbReference>
<keyword evidence="2" id="KW-1133">Transmembrane helix</keyword>